<organism evidence="1 2">
    <name type="scientific">Chelatococcus caeni</name>
    <dbReference type="NCBI Taxonomy" id="1348468"/>
    <lineage>
        <taxon>Bacteria</taxon>
        <taxon>Pseudomonadati</taxon>
        <taxon>Pseudomonadota</taxon>
        <taxon>Alphaproteobacteria</taxon>
        <taxon>Hyphomicrobiales</taxon>
        <taxon>Chelatococcaceae</taxon>
        <taxon>Chelatococcus</taxon>
    </lineage>
</organism>
<dbReference type="EMBL" id="JACIEN010000007">
    <property type="protein sequence ID" value="MBB4019436.1"/>
    <property type="molecule type" value="Genomic_DNA"/>
</dbReference>
<dbReference type="AlphaFoldDB" id="A0A840C9A8"/>
<sequence>MNTSERRAFAAMAFINGAFHHARRGLPAHLRAALSARIADAVRTGASSEIDIAVAALGAEGLPAEFRILGGIGMVVLAEPPAVERRRRAADELLRSRVWMA</sequence>
<reference evidence="1 2" key="1">
    <citation type="submission" date="2020-08" db="EMBL/GenBank/DDBJ databases">
        <title>Genomic Encyclopedia of Type Strains, Phase IV (KMG-IV): sequencing the most valuable type-strain genomes for metagenomic binning, comparative biology and taxonomic classification.</title>
        <authorList>
            <person name="Goeker M."/>
        </authorList>
    </citation>
    <scope>NUCLEOTIDE SEQUENCE [LARGE SCALE GENOMIC DNA]</scope>
    <source>
        <strain evidence="1 2">DSM 103737</strain>
    </source>
</reference>
<proteinExistence type="predicted"/>
<evidence type="ECO:0000313" key="2">
    <source>
        <dbReference type="Proteomes" id="UP000577362"/>
    </source>
</evidence>
<evidence type="ECO:0000313" key="1">
    <source>
        <dbReference type="EMBL" id="MBB4019436.1"/>
    </source>
</evidence>
<keyword evidence="2" id="KW-1185">Reference proteome</keyword>
<accession>A0A840C9A8</accession>
<gene>
    <name evidence="1" type="ORF">GGR16_004487</name>
</gene>
<name>A0A840C9A8_9HYPH</name>
<protein>
    <submittedName>
        <fullName evidence="1">Uncharacterized protein</fullName>
    </submittedName>
</protein>
<dbReference type="Proteomes" id="UP000577362">
    <property type="component" value="Unassembled WGS sequence"/>
</dbReference>
<dbReference type="RefSeq" id="WP_183318225.1">
    <property type="nucleotide sequence ID" value="NZ_JACIEN010000007.1"/>
</dbReference>
<comment type="caution">
    <text evidence="1">The sequence shown here is derived from an EMBL/GenBank/DDBJ whole genome shotgun (WGS) entry which is preliminary data.</text>
</comment>